<dbReference type="Pfam" id="PF14257">
    <property type="entry name" value="DUF4349"/>
    <property type="match status" value="1"/>
</dbReference>
<keyword evidence="3" id="KW-0732">Signal</keyword>
<evidence type="ECO:0000256" key="3">
    <source>
        <dbReference type="SAM" id="SignalP"/>
    </source>
</evidence>
<keyword evidence="2" id="KW-1133">Transmembrane helix</keyword>
<evidence type="ECO:0000313" key="5">
    <source>
        <dbReference type="EMBL" id="MFC5728681.1"/>
    </source>
</evidence>
<keyword evidence="2" id="KW-0812">Transmembrane</keyword>
<accession>A0ABW0ZCU4</accession>
<protein>
    <submittedName>
        <fullName evidence="5">DUF4349 domain-containing protein</fullName>
    </submittedName>
</protein>
<evidence type="ECO:0000256" key="1">
    <source>
        <dbReference type="SAM" id="MobiDB-lite"/>
    </source>
</evidence>
<dbReference type="InterPro" id="IPR025645">
    <property type="entry name" value="DUF4349"/>
</dbReference>
<gene>
    <name evidence="5" type="ORF">ACFPQB_07105</name>
</gene>
<evidence type="ECO:0000313" key="6">
    <source>
        <dbReference type="Proteomes" id="UP001596072"/>
    </source>
</evidence>
<evidence type="ECO:0000259" key="4">
    <source>
        <dbReference type="Pfam" id="PF14257"/>
    </source>
</evidence>
<name>A0ABW0ZCU4_9ACTN</name>
<reference evidence="6" key="1">
    <citation type="journal article" date="2019" name="Int. J. Syst. Evol. Microbiol.">
        <title>The Global Catalogue of Microorganisms (GCM) 10K type strain sequencing project: providing services to taxonomists for standard genome sequencing and annotation.</title>
        <authorList>
            <consortium name="The Broad Institute Genomics Platform"/>
            <consortium name="The Broad Institute Genome Sequencing Center for Infectious Disease"/>
            <person name="Wu L."/>
            <person name="Ma J."/>
        </authorList>
    </citation>
    <scope>NUCLEOTIDE SEQUENCE [LARGE SCALE GENOMIC DNA]</scope>
    <source>
        <strain evidence="6">YIM 94188</strain>
    </source>
</reference>
<evidence type="ECO:0000256" key="2">
    <source>
        <dbReference type="SAM" id="Phobius"/>
    </source>
</evidence>
<dbReference type="RefSeq" id="WP_136431530.1">
    <property type="nucleotide sequence ID" value="NZ_JBHSNS010000002.1"/>
</dbReference>
<feature type="domain" description="DUF4349" evidence="4">
    <location>
        <begin position="82"/>
        <end position="287"/>
    </location>
</feature>
<organism evidence="5 6">
    <name type="scientific">Nocardioides vastitatis</name>
    <dbReference type="NCBI Taxonomy" id="2568655"/>
    <lineage>
        <taxon>Bacteria</taxon>
        <taxon>Bacillati</taxon>
        <taxon>Actinomycetota</taxon>
        <taxon>Actinomycetes</taxon>
        <taxon>Propionibacteriales</taxon>
        <taxon>Nocardioidaceae</taxon>
        <taxon>Nocardioides</taxon>
    </lineage>
</organism>
<dbReference type="Proteomes" id="UP001596072">
    <property type="component" value="Unassembled WGS sequence"/>
</dbReference>
<feature type="transmembrane region" description="Helical" evidence="2">
    <location>
        <begin position="266"/>
        <end position="293"/>
    </location>
</feature>
<dbReference type="EMBL" id="JBHSNS010000002">
    <property type="protein sequence ID" value="MFC5728681.1"/>
    <property type="molecule type" value="Genomic_DNA"/>
</dbReference>
<proteinExistence type="predicted"/>
<dbReference type="PROSITE" id="PS51257">
    <property type="entry name" value="PROKAR_LIPOPROTEIN"/>
    <property type="match status" value="1"/>
</dbReference>
<feature type="chain" id="PRO_5045063317" evidence="3">
    <location>
        <begin position="26"/>
        <end position="309"/>
    </location>
</feature>
<feature type="signal peptide" evidence="3">
    <location>
        <begin position="1"/>
        <end position="25"/>
    </location>
</feature>
<comment type="caution">
    <text evidence="5">The sequence shown here is derived from an EMBL/GenBank/DDBJ whole genome shotgun (WGS) entry which is preliminary data.</text>
</comment>
<feature type="compositionally biased region" description="Low complexity" evidence="1">
    <location>
        <begin position="37"/>
        <end position="51"/>
    </location>
</feature>
<feature type="region of interest" description="Disordered" evidence="1">
    <location>
        <begin position="27"/>
        <end position="82"/>
    </location>
</feature>
<sequence>MTTQRSRFLLASMALAVALTTGACAAGDSMTSSEDSGGVAEPAADAPAAATDGGGDDAGQTDDRAMDRSGLAGEGVEPRTPAVIATGTVSLEADDVGDARFDVQKIVDRAGGSVVEQETTTDDDGELDTARIVLRVPSERFAETLDALERVGSLQSSTTGTDDVTTEVIDVDARIRAQEKSVRRIEALLARATTLREIIAIEADLSQRQADLDSLKSRQQWLEDQTARSTITVHLERTDDEEEEETADGFLGGLRAGWDRFVDGGAAALTVIGFVLPWAIALAVILVPALLWLRASRRRRTPLTTAGPQ</sequence>
<keyword evidence="6" id="KW-1185">Reference proteome</keyword>
<keyword evidence="2" id="KW-0472">Membrane</keyword>